<organism evidence="1 2">
    <name type="scientific">Eubacterium segne</name>
    <dbReference type="NCBI Taxonomy" id="2763045"/>
    <lineage>
        <taxon>Bacteria</taxon>
        <taxon>Bacillati</taxon>
        <taxon>Bacillota</taxon>
        <taxon>Clostridia</taxon>
        <taxon>Eubacteriales</taxon>
        <taxon>Eubacteriaceae</taxon>
        <taxon>Eubacterium</taxon>
    </lineage>
</organism>
<evidence type="ECO:0000313" key="2">
    <source>
        <dbReference type="Proteomes" id="UP000597877"/>
    </source>
</evidence>
<protein>
    <recommendedName>
        <fullName evidence="3">DUF3168 domain-containing protein</fullName>
    </recommendedName>
</protein>
<keyword evidence="2" id="KW-1185">Reference proteome</keyword>
<evidence type="ECO:0000313" key="1">
    <source>
        <dbReference type="EMBL" id="MBC5668523.1"/>
    </source>
</evidence>
<dbReference type="EMBL" id="JACOOZ010000008">
    <property type="protein sequence ID" value="MBC5668523.1"/>
    <property type="molecule type" value="Genomic_DNA"/>
</dbReference>
<sequence>MLYLADIKDWLKGFNIAEHYYTGKLDNKQDKSIGVYQLKTSREPRQCIGGMASYEIKPVSLLVHWNNDSLETEMASYKLFEAIKQSNNVTIGNTRIPYIRLLSSEPIDVATDDKGVYERVIELEIYFEKGEQNE</sequence>
<name>A0ABR7F4J0_9FIRM</name>
<dbReference type="InterPro" id="IPR024411">
    <property type="entry name" value="Tail_terminator_phage"/>
</dbReference>
<proteinExistence type="predicted"/>
<dbReference type="RefSeq" id="WP_186840558.1">
    <property type="nucleotide sequence ID" value="NZ_JACOOZ010000008.1"/>
</dbReference>
<reference evidence="1 2" key="1">
    <citation type="submission" date="2020-08" db="EMBL/GenBank/DDBJ databases">
        <title>Genome public.</title>
        <authorList>
            <person name="Liu C."/>
            <person name="Sun Q."/>
        </authorList>
    </citation>
    <scope>NUCLEOTIDE SEQUENCE [LARGE SCALE GENOMIC DNA]</scope>
    <source>
        <strain evidence="1 2">BX4</strain>
    </source>
</reference>
<comment type="caution">
    <text evidence="1">The sequence shown here is derived from an EMBL/GenBank/DDBJ whole genome shotgun (WGS) entry which is preliminary data.</text>
</comment>
<accession>A0ABR7F4J0</accession>
<dbReference type="Pfam" id="PF12691">
    <property type="entry name" value="Phage_tail_terminator_6"/>
    <property type="match status" value="1"/>
</dbReference>
<dbReference type="Proteomes" id="UP000597877">
    <property type="component" value="Unassembled WGS sequence"/>
</dbReference>
<evidence type="ECO:0008006" key="3">
    <source>
        <dbReference type="Google" id="ProtNLM"/>
    </source>
</evidence>
<gene>
    <name evidence="1" type="ORF">H8S00_11125</name>
</gene>